<gene>
    <name evidence="4" type="ORF">KIH79_10180</name>
</gene>
<keyword evidence="4" id="KW-0378">Hydrolase</keyword>
<evidence type="ECO:0000256" key="1">
    <source>
        <dbReference type="ARBA" id="ARBA00007553"/>
    </source>
</evidence>
<comment type="caution">
    <text evidence="4">The sequence shown here is derived from an EMBL/GenBank/DDBJ whole genome shotgun (WGS) entry which is preliminary data.</text>
</comment>
<dbReference type="SMART" id="SM00701">
    <property type="entry name" value="PGRP"/>
    <property type="match status" value="1"/>
</dbReference>
<dbReference type="EC" id="3.5.1.28" evidence="4"/>
<keyword evidence="5" id="KW-1185">Reference proteome</keyword>
<evidence type="ECO:0000259" key="3">
    <source>
        <dbReference type="SMART" id="SM00701"/>
    </source>
</evidence>
<dbReference type="Proteomes" id="UP000700815">
    <property type="component" value="Unassembled WGS sequence"/>
</dbReference>
<evidence type="ECO:0000313" key="5">
    <source>
        <dbReference type="Proteomes" id="UP000700815"/>
    </source>
</evidence>
<evidence type="ECO:0000313" key="4">
    <source>
        <dbReference type="EMBL" id="MBW3093278.1"/>
    </source>
</evidence>
<feature type="region of interest" description="Disordered" evidence="2">
    <location>
        <begin position="116"/>
        <end position="185"/>
    </location>
</feature>
<name>A0ABS6WGT8_9BIFI</name>
<dbReference type="PANTHER" id="PTHR11022">
    <property type="entry name" value="PEPTIDOGLYCAN RECOGNITION PROTEIN"/>
    <property type="match status" value="1"/>
</dbReference>
<feature type="domain" description="Peptidoglycan recognition protein family" evidence="3">
    <location>
        <begin position="189"/>
        <end position="347"/>
    </location>
</feature>
<feature type="compositionally biased region" description="Polar residues" evidence="2">
    <location>
        <begin position="134"/>
        <end position="143"/>
    </location>
</feature>
<comment type="similarity">
    <text evidence="1">Belongs to the N-acetylmuramoyl-L-alanine amidase 2 family.</text>
</comment>
<organism evidence="4 5">
    <name type="scientific">Bifidobacterium miconis</name>
    <dbReference type="NCBI Taxonomy" id="2834435"/>
    <lineage>
        <taxon>Bacteria</taxon>
        <taxon>Bacillati</taxon>
        <taxon>Actinomycetota</taxon>
        <taxon>Actinomycetes</taxon>
        <taxon>Bifidobacteriales</taxon>
        <taxon>Bifidobacteriaceae</taxon>
        <taxon>Bifidobacterium</taxon>
    </lineage>
</organism>
<protein>
    <submittedName>
        <fullName evidence="4">N-acetylmuramoyl-L-alanine amidase</fullName>
        <ecNumber evidence="4">3.5.1.28</ecNumber>
    </submittedName>
</protein>
<dbReference type="InterPro" id="IPR043708">
    <property type="entry name" value="DUF5648"/>
</dbReference>
<dbReference type="Pfam" id="PF18885">
    <property type="entry name" value="DUF5648"/>
    <property type="match status" value="1"/>
</dbReference>
<dbReference type="GO" id="GO:0008745">
    <property type="term" value="F:N-acetylmuramoyl-L-alanine amidase activity"/>
    <property type="evidence" value="ECO:0007669"/>
    <property type="project" value="UniProtKB-EC"/>
</dbReference>
<dbReference type="EMBL" id="JAHBBH010000034">
    <property type="protein sequence ID" value="MBW3093278.1"/>
    <property type="molecule type" value="Genomic_DNA"/>
</dbReference>
<evidence type="ECO:0000256" key="2">
    <source>
        <dbReference type="SAM" id="MobiDB-lite"/>
    </source>
</evidence>
<reference evidence="4 5" key="1">
    <citation type="submission" date="2021-05" db="EMBL/GenBank/DDBJ databases">
        <title>Phylogenetic classification of ten novel species belonging to the genus Bifidobacterium comprising B. colchicus sp. nov., B. abeli sp. nov., B. bicoloris sp. nov., B. guerezis sp. nov., B. rosaliae sp. nov., B. santillanensis sp. nov., B. argentati sp. nov., B. amazzoni sp. nov., B. pluviali sp. nov., and B. pinnaculum sp. nov.</title>
        <authorList>
            <person name="Lugli G.A."/>
            <person name="Ruiz Garcia L."/>
            <person name="Margolles A."/>
            <person name="Ventura M."/>
        </authorList>
    </citation>
    <scope>NUCLEOTIDE SEQUENCE [LARGE SCALE GENOMIC DNA]</scope>
    <source>
        <strain evidence="4 5">82T10</strain>
    </source>
</reference>
<dbReference type="InterPro" id="IPR015510">
    <property type="entry name" value="PGRP"/>
</dbReference>
<feature type="compositionally biased region" description="Low complexity" evidence="2">
    <location>
        <begin position="144"/>
        <end position="166"/>
    </location>
</feature>
<sequence>MLQSQTLLASTSLPGERGLSSVAVTWNQPDASVAGSQPVIKLRYRDNGKWSDWTQAETQIVASTDANGQSASATNVQGTDPVYVGAATAVEASVTLPDGSDATDVNLVTIDSGYAAHESTNESADSTNADKENGTQYSDSNTHNGSSANNGSDTDSTTDTGKNDSGNNDNTGEQDPGGGTDEGALDINIPIHTREQWWRKGLPAPFWPADDSGHWRGAVVHHTVDRNDYSQAEAKVIVQNIYTFHAKTRGWGDIGYNLLVDRFGGVWEGREEGVAHKAVLGSNAIGAHTGSFNEATFGVAIIGSFHENDKPSEASVKAVASVIAKEFKAMNVMTAHDTFIWHGRQNRISGHGDSAHWYDKRNRTLCPGKHLSARMNDIRNMVDTLLKESMPANSTPIYRLYGPSVKLHHYTADSYEREVLISRGWQDEGIVFYAAKAGEPVYRLYNPKDHNHLYTRNTTERDHLAKRGWTAEGTAWSTATDGSKPVYRLYNRTNHEHLYTTSAKEYQTLGKKGWQQEHIAWNGL</sequence>
<dbReference type="CDD" id="cd06583">
    <property type="entry name" value="PGRP"/>
    <property type="match status" value="1"/>
</dbReference>
<dbReference type="InterPro" id="IPR002502">
    <property type="entry name" value="Amidase_domain"/>
</dbReference>
<accession>A0ABS6WGT8</accession>
<dbReference type="InterPro" id="IPR006619">
    <property type="entry name" value="PGRP_domain_met/bac"/>
</dbReference>
<dbReference type="PANTHER" id="PTHR11022:SF41">
    <property type="entry name" value="PEPTIDOGLYCAN-RECOGNITION PROTEIN LC-RELATED"/>
    <property type="match status" value="1"/>
</dbReference>
<dbReference type="RefSeq" id="WP_219059261.1">
    <property type="nucleotide sequence ID" value="NZ_JAHBBH010000034.1"/>
</dbReference>
<proteinExistence type="inferred from homology"/>